<dbReference type="SUPFAM" id="SSF55781">
    <property type="entry name" value="GAF domain-like"/>
    <property type="match status" value="1"/>
</dbReference>
<dbReference type="FunFam" id="1.10.10.10:FF:000439">
    <property type="entry name" value="IclR family transcriptional regulator"/>
    <property type="match status" value="1"/>
</dbReference>
<dbReference type="EMBL" id="BJMM01000100">
    <property type="protein sequence ID" value="GEB54288.1"/>
    <property type="molecule type" value="Genomic_DNA"/>
</dbReference>
<feature type="domain" description="HTH iclR-type" evidence="5">
    <location>
        <begin position="35"/>
        <end position="96"/>
    </location>
</feature>
<dbReference type="Pfam" id="PF01614">
    <property type="entry name" value="IclR_C"/>
    <property type="match status" value="1"/>
</dbReference>
<dbReference type="GO" id="GO:0045892">
    <property type="term" value="P:negative regulation of DNA-templated transcription"/>
    <property type="evidence" value="ECO:0007669"/>
    <property type="project" value="TreeGrafter"/>
</dbReference>
<proteinExistence type="predicted"/>
<dbReference type="Proteomes" id="UP000319210">
    <property type="component" value="Unassembled WGS sequence"/>
</dbReference>
<dbReference type="InterPro" id="IPR050707">
    <property type="entry name" value="HTH_MetabolicPath_Reg"/>
</dbReference>
<feature type="region of interest" description="Disordered" evidence="4">
    <location>
        <begin position="1"/>
        <end position="32"/>
    </location>
</feature>
<dbReference type="InterPro" id="IPR029016">
    <property type="entry name" value="GAF-like_dom_sf"/>
</dbReference>
<dbReference type="SUPFAM" id="SSF46785">
    <property type="entry name" value="Winged helix' DNA-binding domain"/>
    <property type="match status" value="1"/>
</dbReference>
<dbReference type="AlphaFoldDB" id="A0A4Y3RBQ0"/>
<evidence type="ECO:0000256" key="1">
    <source>
        <dbReference type="ARBA" id="ARBA00023015"/>
    </source>
</evidence>
<sequence length="285" mass="30043">MRLNRRPGKEPDVPPSAERKNAAPAAQAPAATGGVQSLERAFDLLERMADAGGEVGLSELSTASGLPLPTIHRLMRTLVSCGYVRQQPNRRYALGPRLIRLGESASRLLGTWARPYLARLVEETGETANMALLDGDEVVYVAQVPSRHSMRMFTEVGRRVLPHATGVGKVLLAHTPDEQVRALLARTGMPATTEKTITTPEGFLAELAHVRDAGYATDDNEQEIGVRCIAVSVPDSPTAAAISISGPAGRVTDAATDKFVPLLHEVAVDLSAALASSGAANGAGS</sequence>
<dbReference type="GO" id="GO:0003677">
    <property type="term" value="F:DNA binding"/>
    <property type="evidence" value="ECO:0007669"/>
    <property type="project" value="UniProtKB-KW"/>
</dbReference>
<dbReference type="GO" id="GO:0003700">
    <property type="term" value="F:DNA-binding transcription factor activity"/>
    <property type="evidence" value="ECO:0007669"/>
    <property type="project" value="TreeGrafter"/>
</dbReference>
<feature type="compositionally biased region" description="Low complexity" evidence="4">
    <location>
        <begin position="22"/>
        <end position="31"/>
    </location>
</feature>
<dbReference type="PANTHER" id="PTHR30136:SF24">
    <property type="entry name" value="HTH-TYPE TRANSCRIPTIONAL REPRESSOR ALLR"/>
    <property type="match status" value="1"/>
</dbReference>
<dbReference type="Gene3D" id="1.10.10.10">
    <property type="entry name" value="Winged helix-like DNA-binding domain superfamily/Winged helix DNA-binding domain"/>
    <property type="match status" value="1"/>
</dbReference>
<keyword evidence="8" id="KW-1185">Reference proteome</keyword>
<evidence type="ECO:0000259" key="5">
    <source>
        <dbReference type="PROSITE" id="PS51077"/>
    </source>
</evidence>
<evidence type="ECO:0000256" key="2">
    <source>
        <dbReference type="ARBA" id="ARBA00023125"/>
    </source>
</evidence>
<accession>A0A4Y3RBQ0</accession>
<keyword evidence="1" id="KW-0805">Transcription regulation</keyword>
<feature type="compositionally biased region" description="Basic and acidic residues" evidence="4">
    <location>
        <begin position="7"/>
        <end position="21"/>
    </location>
</feature>
<evidence type="ECO:0000259" key="6">
    <source>
        <dbReference type="PROSITE" id="PS51078"/>
    </source>
</evidence>
<protein>
    <submittedName>
        <fullName evidence="7">IclR family transcriptional regulator</fullName>
    </submittedName>
</protein>
<dbReference type="InterPro" id="IPR036388">
    <property type="entry name" value="WH-like_DNA-bd_sf"/>
</dbReference>
<dbReference type="PROSITE" id="PS51077">
    <property type="entry name" value="HTH_ICLR"/>
    <property type="match status" value="1"/>
</dbReference>
<dbReference type="InterPro" id="IPR005471">
    <property type="entry name" value="Tscrpt_reg_IclR_N"/>
</dbReference>
<feature type="domain" description="IclR-ED" evidence="6">
    <location>
        <begin position="97"/>
        <end position="276"/>
    </location>
</feature>
<evidence type="ECO:0000256" key="4">
    <source>
        <dbReference type="SAM" id="MobiDB-lite"/>
    </source>
</evidence>
<dbReference type="SMART" id="SM00346">
    <property type="entry name" value="HTH_ICLR"/>
    <property type="match status" value="1"/>
</dbReference>
<comment type="caution">
    <text evidence="7">The sequence shown here is derived from an EMBL/GenBank/DDBJ whole genome shotgun (WGS) entry which is preliminary data.</text>
</comment>
<dbReference type="InterPro" id="IPR036390">
    <property type="entry name" value="WH_DNA-bd_sf"/>
</dbReference>
<evidence type="ECO:0000256" key="3">
    <source>
        <dbReference type="ARBA" id="ARBA00023163"/>
    </source>
</evidence>
<evidence type="ECO:0000313" key="8">
    <source>
        <dbReference type="Proteomes" id="UP000319210"/>
    </source>
</evidence>
<dbReference type="InterPro" id="IPR014757">
    <property type="entry name" value="Tscrpt_reg_IclR_C"/>
</dbReference>
<gene>
    <name evidence="7" type="ORF">SCA03_68390</name>
</gene>
<evidence type="ECO:0000313" key="7">
    <source>
        <dbReference type="EMBL" id="GEB54288.1"/>
    </source>
</evidence>
<dbReference type="PANTHER" id="PTHR30136">
    <property type="entry name" value="HELIX-TURN-HELIX TRANSCRIPTIONAL REGULATOR, ICLR FAMILY"/>
    <property type="match status" value="1"/>
</dbReference>
<organism evidence="7 8">
    <name type="scientific">Streptomyces cacaoi</name>
    <dbReference type="NCBI Taxonomy" id="1898"/>
    <lineage>
        <taxon>Bacteria</taxon>
        <taxon>Bacillati</taxon>
        <taxon>Actinomycetota</taxon>
        <taxon>Actinomycetes</taxon>
        <taxon>Kitasatosporales</taxon>
        <taxon>Streptomycetaceae</taxon>
        <taxon>Streptomyces</taxon>
    </lineage>
</organism>
<dbReference type="Pfam" id="PF09339">
    <property type="entry name" value="HTH_IclR"/>
    <property type="match status" value="1"/>
</dbReference>
<reference evidence="7 8" key="1">
    <citation type="submission" date="2019-06" db="EMBL/GenBank/DDBJ databases">
        <title>Whole genome shotgun sequence of Streptomyces cacaoi subsp. cacaoi NBRC 12748.</title>
        <authorList>
            <person name="Hosoyama A."/>
            <person name="Uohara A."/>
            <person name="Ohji S."/>
            <person name="Ichikawa N."/>
        </authorList>
    </citation>
    <scope>NUCLEOTIDE SEQUENCE [LARGE SCALE GENOMIC DNA]</scope>
    <source>
        <strain evidence="7 8">NBRC 12748</strain>
    </source>
</reference>
<keyword evidence="3" id="KW-0804">Transcription</keyword>
<dbReference type="Gene3D" id="3.30.450.40">
    <property type="match status" value="1"/>
</dbReference>
<name>A0A4Y3RBQ0_STRCI</name>
<keyword evidence="2" id="KW-0238">DNA-binding</keyword>
<dbReference type="PROSITE" id="PS51078">
    <property type="entry name" value="ICLR_ED"/>
    <property type="match status" value="1"/>
</dbReference>